<dbReference type="RefSeq" id="WP_119753224.1">
    <property type="nucleotide sequence ID" value="NZ_CP032382.1"/>
</dbReference>
<dbReference type="InterPro" id="IPR051545">
    <property type="entry name" value="NAD(P)H_dehydrogenase_qn"/>
</dbReference>
<evidence type="ECO:0000259" key="3">
    <source>
        <dbReference type="Pfam" id="PF02525"/>
    </source>
</evidence>
<reference evidence="5" key="1">
    <citation type="submission" date="2018-09" db="EMBL/GenBank/DDBJ databases">
        <title>Chryseolinea sp. KIS68-18 isolated from soil.</title>
        <authorList>
            <person name="Weon H.-Y."/>
            <person name="Kwon S.-W."/>
            <person name="Lee S.A."/>
        </authorList>
    </citation>
    <scope>NUCLEOTIDE SEQUENCE [LARGE SCALE GENOMIC DNA]</scope>
    <source>
        <strain evidence="5">KIS68-18</strain>
    </source>
</reference>
<protein>
    <submittedName>
        <fullName evidence="4">Flavodoxin family protein</fullName>
    </submittedName>
</protein>
<dbReference type="PANTHER" id="PTHR10204">
    <property type="entry name" value="NAD P H OXIDOREDUCTASE-RELATED"/>
    <property type="match status" value="1"/>
</dbReference>
<evidence type="ECO:0000313" key="5">
    <source>
        <dbReference type="Proteomes" id="UP000266183"/>
    </source>
</evidence>
<dbReference type="InterPro" id="IPR003680">
    <property type="entry name" value="Flavodoxin_fold"/>
</dbReference>
<gene>
    <name evidence="4" type="ORF">D4L85_04690</name>
</gene>
<feature type="domain" description="Flavodoxin-like fold" evidence="3">
    <location>
        <begin position="1"/>
        <end position="208"/>
    </location>
</feature>
<dbReference type="Pfam" id="PF02525">
    <property type="entry name" value="Flavodoxin_2"/>
    <property type="match status" value="1"/>
</dbReference>
<comment type="similarity">
    <text evidence="1">Belongs to the NAD(P)H dehydrogenase (quinone) family.</text>
</comment>
<dbReference type="GO" id="GO:0003955">
    <property type="term" value="F:NAD(P)H dehydrogenase (quinone) activity"/>
    <property type="evidence" value="ECO:0007669"/>
    <property type="project" value="TreeGrafter"/>
</dbReference>
<evidence type="ECO:0000256" key="1">
    <source>
        <dbReference type="ARBA" id="ARBA00006252"/>
    </source>
</evidence>
<evidence type="ECO:0000256" key="2">
    <source>
        <dbReference type="ARBA" id="ARBA00023002"/>
    </source>
</evidence>
<organism evidence="4 5">
    <name type="scientific">Chryseolinea soli</name>
    <dbReference type="NCBI Taxonomy" id="2321403"/>
    <lineage>
        <taxon>Bacteria</taxon>
        <taxon>Pseudomonadati</taxon>
        <taxon>Bacteroidota</taxon>
        <taxon>Cytophagia</taxon>
        <taxon>Cytophagales</taxon>
        <taxon>Fulvivirgaceae</taxon>
        <taxon>Chryseolinea</taxon>
    </lineage>
</organism>
<dbReference type="OrthoDB" id="652200at2"/>
<dbReference type="Gene3D" id="3.40.50.360">
    <property type="match status" value="1"/>
</dbReference>
<evidence type="ECO:0000313" key="4">
    <source>
        <dbReference type="EMBL" id="AYB29917.1"/>
    </source>
</evidence>
<dbReference type="EMBL" id="CP032382">
    <property type="protein sequence ID" value="AYB29917.1"/>
    <property type="molecule type" value="Genomic_DNA"/>
</dbReference>
<dbReference type="Proteomes" id="UP000266183">
    <property type="component" value="Chromosome"/>
</dbReference>
<proteinExistence type="inferred from homology"/>
<dbReference type="KEGG" id="chk:D4L85_04690"/>
<accession>A0A385SHZ6</accession>
<dbReference type="PANTHER" id="PTHR10204:SF34">
    <property type="entry name" value="NAD(P)H DEHYDROGENASE [QUINONE] 1 ISOFORM 1"/>
    <property type="match status" value="1"/>
</dbReference>
<keyword evidence="5" id="KW-1185">Reference proteome</keyword>
<sequence>MNILIVLAHPEPQSMNAAMFTTAIETLRAAGHEVKTSNLYAMRFNPVSDQGNFTKLQNTTFYKQQLEELHATATGSFAADIESEQQKVEWCDLMIWQFPLWWFSVPGILKGWVDRVFAMGRFYGEGRLYEQGVFKNKKALLSLTTGGREEAYLKGGLQGDIHNMLKPIHRGMLRFTGFHVLRPQIIYGPARQSPAMRDRELDQWRNRLVEVFNEAPVEIGTY</sequence>
<name>A0A385SHZ6_9BACT</name>
<dbReference type="InterPro" id="IPR029039">
    <property type="entry name" value="Flavoprotein-like_sf"/>
</dbReference>
<dbReference type="SUPFAM" id="SSF52218">
    <property type="entry name" value="Flavoproteins"/>
    <property type="match status" value="1"/>
</dbReference>
<dbReference type="GO" id="GO:0005829">
    <property type="term" value="C:cytosol"/>
    <property type="evidence" value="ECO:0007669"/>
    <property type="project" value="TreeGrafter"/>
</dbReference>
<dbReference type="AlphaFoldDB" id="A0A385SHZ6"/>
<keyword evidence="2" id="KW-0560">Oxidoreductase</keyword>